<dbReference type="EMBL" id="QXFW01000003">
    <property type="protein sequence ID" value="KAE9031385.1"/>
    <property type="molecule type" value="Genomic_DNA"/>
</dbReference>
<dbReference type="Proteomes" id="UP000460718">
    <property type="component" value="Unassembled WGS sequence"/>
</dbReference>
<dbReference type="PANTHER" id="PTHR40866">
    <property type="entry name" value="BED-TYPE DOMAIN-CONTAINING PROTEIN"/>
    <property type="match status" value="1"/>
</dbReference>
<protein>
    <recommendedName>
        <fullName evidence="3">BED-type domain-containing protein</fullName>
    </recommendedName>
</protein>
<name>A0A6A3MQ43_9STRA</name>
<organism evidence="1 2">
    <name type="scientific">Phytophthora fragariae</name>
    <dbReference type="NCBI Taxonomy" id="53985"/>
    <lineage>
        <taxon>Eukaryota</taxon>
        <taxon>Sar</taxon>
        <taxon>Stramenopiles</taxon>
        <taxon>Oomycota</taxon>
        <taxon>Peronosporomycetes</taxon>
        <taxon>Peronosporales</taxon>
        <taxon>Peronosporaceae</taxon>
        <taxon>Phytophthora</taxon>
    </lineage>
</organism>
<reference evidence="1 2" key="1">
    <citation type="submission" date="2018-09" db="EMBL/GenBank/DDBJ databases">
        <title>Genomic investigation of the strawberry pathogen Phytophthora fragariae indicates pathogenicity is determined by transcriptional variation in three key races.</title>
        <authorList>
            <person name="Adams T.M."/>
            <person name="Armitage A.D."/>
            <person name="Sobczyk M.K."/>
            <person name="Bates H.J."/>
            <person name="Dunwell J.M."/>
            <person name="Nellist C.F."/>
            <person name="Harrison R.J."/>
        </authorList>
    </citation>
    <scope>NUCLEOTIDE SEQUENCE [LARGE SCALE GENOMIC DNA]</scope>
    <source>
        <strain evidence="1 2">SCRP245</strain>
    </source>
</reference>
<evidence type="ECO:0008006" key="3">
    <source>
        <dbReference type="Google" id="ProtNLM"/>
    </source>
</evidence>
<gene>
    <name evidence="1" type="ORF">PF011_g174</name>
</gene>
<dbReference type="AlphaFoldDB" id="A0A6A3MQ43"/>
<sequence length="180" mass="20010">MKNADIVKLLFKDTTTTKRTCSLCNEVVRQKMQSGYKNLIIHLQGHHTGFKVVAEECAKKDYTPISSMFVHKDAADTYGWTELVALKNFPFAHIDDPAIHAAVRYKEMDRSALLKRMTAQVGVVVIKIGEELFGEKFGPVLDGFTVSAKHSIAVFAATKKGFRFLAFSLPKASLSRVLSS</sequence>
<evidence type="ECO:0000313" key="1">
    <source>
        <dbReference type="EMBL" id="KAE9031385.1"/>
    </source>
</evidence>
<dbReference type="PANTHER" id="PTHR40866:SF1">
    <property type="entry name" value="BED-TYPE DOMAIN-CONTAINING PROTEIN"/>
    <property type="match status" value="1"/>
</dbReference>
<accession>A0A6A3MQ43</accession>
<proteinExistence type="predicted"/>
<evidence type="ECO:0000313" key="2">
    <source>
        <dbReference type="Proteomes" id="UP000460718"/>
    </source>
</evidence>
<comment type="caution">
    <text evidence="1">The sequence shown here is derived from an EMBL/GenBank/DDBJ whole genome shotgun (WGS) entry which is preliminary data.</text>
</comment>